<protein>
    <submittedName>
        <fullName evidence="4">Uncharacterized protein isoform X1</fullName>
    </submittedName>
</protein>
<dbReference type="Pfam" id="PF16078">
    <property type="entry name" value="2-oxogl_dehyd_N"/>
    <property type="match status" value="1"/>
</dbReference>
<feature type="compositionally biased region" description="Basic and acidic residues" evidence="1">
    <location>
        <begin position="26"/>
        <end position="38"/>
    </location>
</feature>
<dbReference type="AlphaFoldDB" id="A0A6I8VLL6"/>
<evidence type="ECO:0000259" key="2">
    <source>
        <dbReference type="Pfam" id="PF16078"/>
    </source>
</evidence>
<proteinExistence type="predicted"/>
<dbReference type="RefSeq" id="XP_015043826.2">
    <property type="nucleotide sequence ID" value="XM_015188340.2"/>
</dbReference>
<name>A0A6I8VLL6_DROPS</name>
<feature type="compositionally biased region" description="Low complexity" evidence="1">
    <location>
        <begin position="179"/>
        <end position="194"/>
    </location>
</feature>
<gene>
    <name evidence="4" type="primary">LOC26533942</name>
</gene>
<feature type="region of interest" description="Disordered" evidence="1">
    <location>
        <begin position="171"/>
        <end position="195"/>
    </location>
</feature>
<sequence length="475" mass="53060">MALSGFRFLANFQRFQRFSTKGGSGRRGDEDGKSKAGQRDASVTADIGATNAKYVEHLFSKWLEDESSIHVSWQKYFREMVKGNSEDQVQGNTEDPAQLNSEDPVPLEPDTTPSPGAIKDLEKEKTGRENNPVGSLMTEKDSVGSSMPMDYVDLFLKLEKTKAPLSIEVPRPQAKLDGDGPTTTATPTSLIDTIDPQGDILIGTTVLSPFLESSSNKDNDTTTPKSPTRELLGKISKNVKAKADRAKKIMQRSQRLPKTLPNKKTKMLKTQKLEDAPKNTKRRLNIFKMQVSDDKKEAGTEKTLSKSSENKPIYLYKVGSSGSVDYFRPITDRRSLQQTTQDCAKEKSPLPGGKQKAKKYGTRLNRKAPPNHTNLGASMRIQKIVYKAADKPGSKSSEKKSRGQKRADKPGPAVKYRQFSKRSNFGHKNRSEKRRDPEDKSPEDSPRREKTNEPILRPLSTRPSPDRSTFNPNKF</sequence>
<feature type="compositionally biased region" description="Polar residues" evidence="1">
    <location>
        <begin position="86"/>
        <end position="101"/>
    </location>
</feature>
<keyword evidence="3" id="KW-1185">Reference proteome</keyword>
<feature type="region of interest" description="Disordered" evidence="1">
    <location>
        <begin position="19"/>
        <end position="47"/>
    </location>
</feature>
<dbReference type="InterPro" id="IPR032106">
    <property type="entry name" value="2-oxogl_dehyd_N"/>
</dbReference>
<feature type="compositionally biased region" description="Basic residues" evidence="1">
    <location>
        <begin position="355"/>
        <end position="366"/>
    </location>
</feature>
<feature type="compositionally biased region" description="Basic and acidic residues" evidence="1">
    <location>
        <begin position="119"/>
        <end position="128"/>
    </location>
</feature>
<reference evidence="4" key="1">
    <citation type="submission" date="2025-08" db="UniProtKB">
        <authorList>
            <consortium name="RefSeq"/>
        </authorList>
    </citation>
    <scope>IDENTIFICATION</scope>
    <source>
        <strain evidence="4">MV-25-SWS-2005</strain>
        <tissue evidence="4">Whole body</tissue>
    </source>
</reference>
<dbReference type="InParanoid" id="A0A6I8VLL6"/>
<feature type="compositionally biased region" description="Basic residues" evidence="1">
    <location>
        <begin position="418"/>
        <end position="432"/>
    </location>
</feature>
<feature type="region of interest" description="Disordered" evidence="1">
    <location>
        <begin position="210"/>
        <end position="230"/>
    </location>
</feature>
<feature type="region of interest" description="Disordered" evidence="1">
    <location>
        <begin position="329"/>
        <end position="475"/>
    </location>
</feature>
<feature type="region of interest" description="Disordered" evidence="1">
    <location>
        <begin position="85"/>
        <end position="143"/>
    </location>
</feature>
<feature type="domain" description="2-oxoglutarate dehydrogenase E1 component N-terminal" evidence="2">
    <location>
        <begin position="49"/>
        <end position="84"/>
    </location>
</feature>
<evidence type="ECO:0000313" key="4">
    <source>
        <dbReference type="RefSeq" id="XP_015043826.2"/>
    </source>
</evidence>
<dbReference type="KEGG" id="dpo:26533942"/>
<organism evidence="3 4">
    <name type="scientific">Drosophila pseudoobscura pseudoobscura</name>
    <name type="common">Fruit fly</name>
    <dbReference type="NCBI Taxonomy" id="46245"/>
    <lineage>
        <taxon>Eukaryota</taxon>
        <taxon>Metazoa</taxon>
        <taxon>Ecdysozoa</taxon>
        <taxon>Arthropoda</taxon>
        <taxon>Hexapoda</taxon>
        <taxon>Insecta</taxon>
        <taxon>Pterygota</taxon>
        <taxon>Neoptera</taxon>
        <taxon>Endopterygota</taxon>
        <taxon>Diptera</taxon>
        <taxon>Brachycera</taxon>
        <taxon>Muscomorpha</taxon>
        <taxon>Ephydroidea</taxon>
        <taxon>Drosophilidae</taxon>
        <taxon>Drosophila</taxon>
        <taxon>Sophophora</taxon>
    </lineage>
</organism>
<dbReference type="Proteomes" id="UP000001819">
    <property type="component" value="Chromosome X"/>
</dbReference>
<feature type="compositionally biased region" description="Basic and acidic residues" evidence="1">
    <location>
        <begin position="388"/>
        <end position="409"/>
    </location>
</feature>
<evidence type="ECO:0000256" key="1">
    <source>
        <dbReference type="SAM" id="MobiDB-lite"/>
    </source>
</evidence>
<evidence type="ECO:0000313" key="3">
    <source>
        <dbReference type="Proteomes" id="UP000001819"/>
    </source>
</evidence>
<feature type="compositionally biased region" description="Basic and acidic residues" evidence="1">
    <location>
        <begin position="433"/>
        <end position="452"/>
    </location>
</feature>
<feature type="compositionally biased region" description="Polar residues" evidence="1">
    <location>
        <begin position="461"/>
        <end position="475"/>
    </location>
</feature>
<accession>A0A6I8VLL6</accession>